<dbReference type="Proteomes" id="UP000593571">
    <property type="component" value="Unassembled WGS sequence"/>
</dbReference>
<accession>A0A7J8FJU4</accession>
<dbReference type="AlphaFoldDB" id="A0A7J8FJU4"/>
<reference evidence="1 2" key="1">
    <citation type="journal article" date="2020" name="Nature">
        <title>Six reference-quality genomes reveal evolution of bat adaptations.</title>
        <authorList>
            <person name="Jebb D."/>
            <person name="Huang Z."/>
            <person name="Pippel M."/>
            <person name="Hughes G.M."/>
            <person name="Lavrichenko K."/>
            <person name="Devanna P."/>
            <person name="Winkler S."/>
            <person name="Jermiin L.S."/>
            <person name="Skirmuntt E.C."/>
            <person name="Katzourakis A."/>
            <person name="Burkitt-Gray L."/>
            <person name="Ray D.A."/>
            <person name="Sullivan K.A.M."/>
            <person name="Roscito J.G."/>
            <person name="Kirilenko B.M."/>
            <person name="Davalos L.M."/>
            <person name="Corthals A.P."/>
            <person name="Power M.L."/>
            <person name="Jones G."/>
            <person name="Ransome R.D."/>
            <person name="Dechmann D.K.N."/>
            <person name="Locatelli A.G."/>
            <person name="Puechmaille S.J."/>
            <person name="Fedrigo O."/>
            <person name="Jarvis E.D."/>
            <person name="Hiller M."/>
            <person name="Vernes S.C."/>
            <person name="Myers E.W."/>
            <person name="Teeling E.C."/>
        </authorList>
    </citation>
    <scope>NUCLEOTIDE SEQUENCE [LARGE SCALE GENOMIC DNA]</scope>
    <source>
        <strain evidence="1">MRouAeg1</strain>
        <tissue evidence="1">Muscle</tissue>
    </source>
</reference>
<evidence type="ECO:0000313" key="2">
    <source>
        <dbReference type="Proteomes" id="UP000593571"/>
    </source>
</evidence>
<protein>
    <submittedName>
        <fullName evidence="1">Uncharacterized protein</fullName>
    </submittedName>
</protein>
<organism evidence="1 2">
    <name type="scientific">Rousettus aegyptiacus</name>
    <name type="common">Egyptian fruit bat</name>
    <name type="synonym">Pteropus aegyptiacus</name>
    <dbReference type="NCBI Taxonomy" id="9407"/>
    <lineage>
        <taxon>Eukaryota</taxon>
        <taxon>Metazoa</taxon>
        <taxon>Chordata</taxon>
        <taxon>Craniata</taxon>
        <taxon>Vertebrata</taxon>
        <taxon>Euteleostomi</taxon>
        <taxon>Mammalia</taxon>
        <taxon>Eutheria</taxon>
        <taxon>Laurasiatheria</taxon>
        <taxon>Chiroptera</taxon>
        <taxon>Yinpterochiroptera</taxon>
        <taxon>Pteropodoidea</taxon>
        <taxon>Pteropodidae</taxon>
        <taxon>Rousettinae</taxon>
        <taxon>Rousettus</taxon>
    </lineage>
</organism>
<evidence type="ECO:0000313" key="1">
    <source>
        <dbReference type="EMBL" id="KAF6447709.1"/>
    </source>
</evidence>
<sequence>MSRNELVNVKHLECLRCCLVGSNTHCVPWEGGPLWGRGEGGSSTPPYGRWQHVARPPSSAPIGRDVWCKGSVLGMRSLASESWGQCARPIVSVSRQFQTASQERDKAAILRQLRTLRGSRVCSLVRGSSEDILMGQR</sequence>
<name>A0A7J8FJU4_ROUAE</name>
<gene>
    <name evidence="1" type="ORF">HJG63_012088</name>
</gene>
<comment type="caution">
    <text evidence="1">The sequence shown here is derived from an EMBL/GenBank/DDBJ whole genome shotgun (WGS) entry which is preliminary data.</text>
</comment>
<proteinExistence type="predicted"/>
<dbReference type="EMBL" id="JACASE010000007">
    <property type="protein sequence ID" value="KAF6447709.1"/>
    <property type="molecule type" value="Genomic_DNA"/>
</dbReference>
<keyword evidence="2" id="KW-1185">Reference proteome</keyword>